<dbReference type="InterPro" id="IPR000835">
    <property type="entry name" value="HTH_MarR-typ"/>
</dbReference>
<reference evidence="3" key="1">
    <citation type="journal article" date="2021" name="ISME J.">
        <title>Evolutionary origin and ecological implication of a unique nif island in free-living Bradyrhizobium lineages.</title>
        <authorList>
            <person name="Tao J."/>
        </authorList>
    </citation>
    <scope>NUCLEOTIDE SEQUENCE [LARGE SCALE GENOMIC DNA]</scope>
    <source>
        <strain evidence="3">SZCCT0094</strain>
    </source>
</reference>
<evidence type="ECO:0000313" key="2">
    <source>
        <dbReference type="EMBL" id="MBR1139897.1"/>
    </source>
</evidence>
<dbReference type="PANTHER" id="PTHR33164:SF89">
    <property type="entry name" value="MARR FAMILY REGULATORY PROTEIN"/>
    <property type="match status" value="1"/>
</dbReference>
<dbReference type="PANTHER" id="PTHR33164">
    <property type="entry name" value="TRANSCRIPTIONAL REGULATOR, MARR FAMILY"/>
    <property type="match status" value="1"/>
</dbReference>
<dbReference type="Proteomes" id="UP001314635">
    <property type="component" value="Unassembled WGS sequence"/>
</dbReference>
<dbReference type="InterPro" id="IPR039422">
    <property type="entry name" value="MarR/SlyA-like"/>
</dbReference>
<dbReference type="EMBL" id="JAFCLK010000034">
    <property type="protein sequence ID" value="MBR1139897.1"/>
    <property type="molecule type" value="Genomic_DNA"/>
</dbReference>
<dbReference type="Pfam" id="PF12802">
    <property type="entry name" value="MarR_2"/>
    <property type="match status" value="1"/>
</dbReference>
<feature type="domain" description="HTH marR-type" evidence="1">
    <location>
        <begin position="22"/>
        <end position="159"/>
    </location>
</feature>
<evidence type="ECO:0000313" key="3">
    <source>
        <dbReference type="Proteomes" id="UP001314635"/>
    </source>
</evidence>
<dbReference type="InterPro" id="IPR036388">
    <property type="entry name" value="WH-like_DNA-bd_sf"/>
</dbReference>
<dbReference type="InterPro" id="IPR036390">
    <property type="entry name" value="WH_DNA-bd_sf"/>
</dbReference>
<dbReference type="PROSITE" id="PS50995">
    <property type="entry name" value="HTH_MARR_2"/>
    <property type="match status" value="1"/>
</dbReference>
<dbReference type="PRINTS" id="PR00598">
    <property type="entry name" value="HTHMARR"/>
</dbReference>
<sequence>MSKSVNAGAQRDAAKPTGEIGLGELENHLGYFVRRLQHWIFRDVNAALAAVELDVILYSILETIAANPGTTQIAVAGALGIERARMVGLLDDLQQSGLIVRERSEQDRRAHALGLTPRGRMILKKANVAVAAHEKRVARRLGAGNYRRALTALSQFEMD</sequence>
<keyword evidence="3" id="KW-1185">Reference proteome</keyword>
<name>A0ABS5GEX3_9BRAD</name>
<comment type="caution">
    <text evidence="2">The sequence shown here is derived from an EMBL/GenBank/DDBJ whole genome shotgun (WGS) entry which is preliminary data.</text>
</comment>
<dbReference type="RefSeq" id="WP_172236049.1">
    <property type="nucleotide sequence ID" value="NZ_JABFDP010000006.1"/>
</dbReference>
<dbReference type="SUPFAM" id="SSF46785">
    <property type="entry name" value="Winged helix' DNA-binding domain"/>
    <property type="match status" value="1"/>
</dbReference>
<gene>
    <name evidence="2" type="ORF">JQ619_29495</name>
</gene>
<proteinExistence type="predicted"/>
<evidence type="ECO:0000259" key="1">
    <source>
        <dbReference type="PROSITE" id="PS50995"/>
    </source>
</evidence>
<dbReference type="Gene3D" id="1.10.10.10">
    <property type="entry name" value="Winged helix-like DNA-binding domain superfamily/Winged helix DNA-binding domain"/>
    <property type="match status" value="1"/>
</dbReference>
<organism evidence="2 3">
    <name type="scientific">Bradyrhizobium denitrificans</name>
    <dbReference type="NCBI Taxonomy" id="2734912"/>
    <lineage>
        <taxon>Bacteria</taxon>
        <taxon>Pseudomonadati</taxon>
        <taxon>Pseudomonadota</taxon>
        <taxon>Alphaproteobacteria</taxon>
        <taxon>Hyphomicrobiales</taxon>
        <taxon>Nitrobacteraceae</taxon>
        <taxon>Bradyrhizobium</taxon>
    </lineage>
</organism>
<protein>
    <submittedName>
        <fullName evidence="2">Winged helix-turn-helix transcriptional regulator</fullName>
    </submittedName>
</protein>
<accession>A0ABS5GEX3</accession>
<dbReference type="SMART" id="SM00347">
    <property type="entry name" value="HTH_MARR"/>
    <property type="match status" value="1"/>
</dbReference>